<feature type="repeat" description="TPR" evidence="1">
    <location>
        <begin position="173"/>
        <end position="206"/>
    </location>
</feature>
<dbReference type="Pfam" id="PF13432">
    <property type="entry name" value="TPR_16"/>
    <property type="match status" value="1"/>
</dbReference>
<dbReference type="PANTHER" id="PTHR46050">
    <property type="entry name" value="TPR REPEAT-CONTAINING THIOREDOXIN"/>
    <property type="match status" value="1"/>
</dbReference>
<dbReference type="InterPro" id="IPR044534">
    <property type="entry name" value="TTL1-4"/>
</dbReference>
<dbReference type="EMBL" id="CAKOAT010070710">
    <property type="protein sequence ID" value="CAH8309669.1"/>
    <property type="molecule type" value="Genomic_DNA"/>
</dbReference>
<dbReference type="PANTHER" id="PTHR46050:SF18">
    <property type="entry name" value="TETRATRICOPEPTIDE REPEAT (TPR)-LIKE SUPERFAMILY PROTEIN"/>
    <property type="match status" value="1"/>
</dbReference>
<keyword evidence="4" id="KW-1185">Reference proteome</keyword>
<dbReference type="Gene3D" id="1.25.40.10">
    <property type="entry name" value="Tetratricopeptide repeat domain"/>
    <property type="match status" value="1"/>
</dbReference>
<dbReference type="FunFam" id="1.25.40.10:FF:000534">
    <property type="entry name" value="TPR repeat-containing thioredoxin TTL4"/>
    <property type="match status" value="1"/>
</dbReference>
<evidence type="ECO:0000313" key="3">
    <source>
        <dbReference type="EMBL" id="CAH8309669.1"/>
    </source>
</evidence>
<feature type="compositionally biased region" description="Basic and acidic residues" evidence="2">
    <location>
        <begin position="72"/>
        <end position="118"/>
    </location>
</feature>
<dbReference type="SUPFAM" id="SSF48452">
    <property type="entry name" value="TPR-like"/>
    <property type="match status" value="2"/>
</dbReference>
<evidence type="ECO:0000313" key="4">
    <source>
        <dbReference type="Proteomes" id="UP001642260"/>
    </source>
</evidence>
<dbReference type="AlphaFoldDB" id="A0ABC8J1K1"/>
<reference evidence="3 4" key="1">
    <citation type="submission" date="2022-03" db="EMBL/GenBank/DDBJ databases">
        <authorList>
            <person name="Macdonald S."/>
            <person name="Ahmed S."/>
            <person name="Newling K."/>
        </authorList>
    </citation>
    <scope>NUCLEOTIDE SEQUENCE [LARGE SCALE GENOMIC DNA]</scope>
</reference>
<protein>
    <recommendedName>
        <fullName evidence="5">Inactive TPR repeat-containing thioredoxin TTL3</fullName>
    </recommendedName>
</protein>
<proteinExistence type="predicted"/>
<organism evidence="3 4">
    <name type="scientific">Eruca vesicaria subsp. sativa</name>
    <name type="common">Garden rocket</name>
    <name type="synonym">Eruca sativa</name>
    <dbReference type="NCBI Taxonomy" id="29727"/>
    <lineage>
        <taxon>Eukaryota</taxon>
        <taxon>Viridiplantae</taxon>
        <taxon>Streptophyta</taxon>
        <taxon>Embryophyta</taxon>
        <taxon>Tracheophyta</taxon>
        <taxon>Spermatophyta</taxon>
        <taxon>Magnoliopsida</taxon>
        <taxon>eudicotyledons</taxon>
        <taxon>Gunneridae</taxon>
        <taxon>Pentapetalae</taxon>
        <taxon>rosids</taxon>
        <taxon>malvids</taxon>
        <taxon>Brassicales</taxon>
        <taxon>Brassicaceae</taxon>
        <taxon>Brassiceae</taxon>
        <taxon>Eruca</taxon>
    </lineage>
</organism>
<evidence type="ECO:0008006" key="5">
    <source>
        <dbReference type="Google" id="ProtNLM"/>
    </source>
</evidence>
<accession>A0ABC8J1K1</accession>
<gene>
    <name evidence="3" type="ORF">ERUC_LOCUS5510</name>
</gene>
<comment type="caution">
    <text evidence="3">The sequence shown here is derived from an EMBL/GenBank/DDBJ whole genome shotgun (WGS) entry which is preliminary data.</text>
</comment>
<dbReference type="Proteomes" id="UP001642260">
    <property type="component" value="Unassembled WGS sequence"/>
</dbReference>
<sequence length="544" mass="61256">MAKAKKISTDQRLGGCESLLGCIFQSWSPRRRKPSLPEKDHKAKDYLPPKSTTITNPKIISRKSTDSFAQTKKPDPLKTKPDESNARKSSSDSARKSSSDSTRKSSSDSARKSSESARKSISSASPRTESKRFSPNGVMGNIIVKPQPAVKSPDVSQTRSRWEGKAVNYRHDPETLKTMGNEEYCRGRFGEALVFYERAILADPKTPTYWSNKSAALISLGRLLEASDACEEALRLNPNYERAHQRLASLQLRLGEVEKALCHYNQAGKYTETKHIEQVEDVIKCLKRCEEARRSKEWNVVLKETCFVISYGADSSPRVYALQTEALLHLQRQEEAYDVYQKGTKRFDIDCFIKIFGLSITSYILMVGAQVYIAAGRFEDAVTASRQASRLDPSNEEVNAVARKARAVAAARLTGNLLFNASKFEAACVVYTEGLEQVPYNALLLCNRAASRFKLGLFEKAIEDSTLALSLQPSYKKARRRRADSYAKLEKWQHAIQDYELLMMETPEDEETRRVLADANVRFRKQIGGDVRFKEIDSDLVVLN</sequence>
<dbReference type="InterPro" id="IPR019734">
    <property type="entry name" value="TPR_rpt"/>
</dbReference>
<evidence type="ECO:0000256" key="1">
    <source>
        <dbReference type="PROSITE-ProRule" id="PRU00339"/>
    </source>
</evidence>
<evidence type="ECO:0000256" key="2">
    <source>
        <dbReference type="SAM" id="MobiDB-lite"/>
    </source>
</evidence>
<feature type="region of interest" description="Disordered" evidence="2">
    <location>
        <begin position="27"/>
        <end position="161"/>
    </location>
</feature>
<feature type="compositionally biased region" description="Basic and acidic residues" evidence="2">
    <location>
        <begin position="35"/>
        <end position="47"/>
    </location>
</feature>
<dbReference type="PROSITE" id="PS50005">
    <property type="entry name" value="TPR"/>
    <property type="match status" value="2"/>
</dbReference>
<dbReference type="SMART" id="SM00028">
    <property type="entry name" value="TPR"/>
    <property type="match status" value="8"/>
</dbReference>
<name>A0ABC8J1K1_ERUVS</name>
<dbReference type="InterPro" id="IPR011990">
    <property type="entry name" value="TPR-like_helical_dom_sf"/>
</dbReference>
<keyword evidence="1" id="KW-0802">TPR repeat</keyword>
<feature type="repeat" description="TPR" evidence="1">
    <location>
        <begin position="362"/>
        <end position="395"/>
    </location>
</feature>